<feature type="domain" description="GH15-like" evidence="1">
    <location>
        <begin position="235"/>
        <end position="599"/>
    </location>
</feature>
<protein>
    <submittedName>
        <fullName evidence="3">Glucoamylase (Glucan-1,4-alpha-glucosidase), GH15 family</fullName>
    </submittedName>
</protein>
<keyword evidence="4" id="KW-1185">Reference proteome</keyword>
<dbReference type="Pfam" id="PF00723">
    <property type="entry name" value="Glyco_hydro_15"/>
    <property type="match status" value="1"/>
</dbReference>
<evidence type="ECO:0000259" key="2">
    <source>
        <dbReference type="Pfam" id="PF19291"/>
    </source>
</evidence>
<accession>A0A1H8G6Q2</accession>
<dbReference type="InterPro" id="IPR045582">
    <property type="entry name" value="Trehalase-like_N"/>
</dbReference>
<dbReference type="OrthoDB" id="3902805at2"/>
<dbReference type="Gene3D" id="1.50.10.10">
    <property type="match status" value="1"/>
</dbReference>
<dbReference type="Proteomes" id="UP000198984">
    <property type="component" value="Unassembled WGS sequence"/>
</dbReference>
<dbReference type="PANTHER" id="PTHR31616:SF0">
    <property type="entry name" value="GLUCAN 1,4-ALPHA-GLUCOSIDASE"/>
    <property type="match status" value="1"/>
</dbReference>
<dbReference type="STRING" id="573321.SAMN04488505_11055"/>
<dbReference type="EMBL" id="FOBB01000010">
    <property type="protein sequence ID" value="SEN39801.1"/>
    <property type="molecule type" value="Genomic_DNA"/>
</dbReference>
<dbReference type="InterPro" id="IPR011613">
    <property type="entry name" value="GH15-like"/>
</dbReference>
<dbReference type="GO" id="GO:0005975">
    <property type="term" value="P:carbohydrate metabolic process"/>
    <property type="evidence" value="ECO:0007669"/>
    <property type="project" value="InterPro"/>
</dbReference>
<dbReference type="Pfam" id="PF19291">
    <property type="entry name" value="TREH_N"/>
    <property type="match status" value="1"/>
</dbReference>
<dbReference type="InterPro" id="IPR012341">
    <property type="entry name" value="6hp_glycosidase-like_sf"/>
</dbReference>
<dbReference type="InterPro" id="IPR008928">
    <property type="entry name" value="6-hairpin_glycosidase_sf"/>
</dbReference>
<dbReference type="AlphaFoldDB" id="A0A1H8G6Q2"/>
<reference evidence="3 4" key="1">
    <citation type="submission" date="2016-10" db="EMBL/GenBank/DDBJ databases">
        <authorList>
            <person name="de Groot N.N."/>
        </authorList>
    </citation>
    <scope>NUCLEOTIDE SEQUENCE [LARGE SCALE GENOMIC DNA]</scope>
    <source>
        <strain evidence="3 4">DSM 21039</strain>
    </source>
</reference>
<evidence type="ECO:0000259" key="1">
    <source>
        <dbReference type="Pfam" id="PF00723"/>
    </source>
</evidence>
<evidence type="ECO:0000313" key="3">
    <source>
        <dbReference type="EMBL" id="SEN39801.1"/>
    </source>
</evidence>
<sequence length="615" mass="71019">MNRKTAFESIEHHGIIGNMRTAALVSLTGCIDFLCAPRFDSPSVFASLLDPKAGGAFTITPKMKDVATKQLYIPFTAVLITRFFSDTGIAEITDYMPVMPDTCNSYNVIVRKVTAIRGNIDFNMHFQPRLNYGRSTHTAAGDGNSILFDCTEQALEGLTVRLSANVKLKMRKEDAYANFTLKESKTAHFVMESVRKGEEKYLSDLEFFVNHTYFETIRYWRSWTRQSTYKGGWESIVMRSAITLKLLTCIEHGSVIAAATFGLPEEIGGLRNWDYRYTWIRDAAFSMYAFLKLGFHKEGKAFLDWIVKHAKENDMHLIYRVDGGTDVDEIEFAHLQGYKQSHPVRIGNDANKQLQLDIHGELLDTIYIYNKFYEPVTHELWELIEREVNYVIDNWEKADHGIWEIRQKKKHFLNSRLMLWVAMDRAIKIGRDRSFPFPVQKWESVRDEIYNDIYHNFWNEEQQAWVQHKTNGKAGDTIDASVLLMPLVHFITPEEPRWKATMEAINNKLRLDVLIYRYDNDIDGFDGLTGKEGTFNMCSFWYVECLAKSKRLDEAIENFEKMLGYANHLGLFSEQISKKGEHLGNFPQAFTHLALISAALELDKQIDRLNKTADL</sequence>
<dbReference type="SUPFAM" id="SSF48208">
    <property type="entry name" value="Six-hairpin glycosidases"/>
    <property type="match status" value="1"/>
</dbReference>
<evidence type="ECO:0000313" key="4">
    <source>
        <dbReference type="Proteomes" id="UP000198984"/>
    </source>
</evidence>
<organism evidence="3 4">
    <name type="scientific">Chitinophaga rupis</name>
    <dbReference type="NCBI Taxonomy" id="573321"/>
    <lineage>
        <taxon>Bacteria</taxon>
        <taxon>Pseudomonadati</taxon>
        <taxon>Bacteroidota</taxon>
        <taxon>Chitinophagia</taxon>
        <taxon>Chitinophagales</taxon>
        <taxon>Chitinophagaceae</taxon>
        <taxon>Chitinophaga</taxon>
    </lineage>
</organism>
<dbReference type="RefSeq" id="WP_089919629.1">
    <property type="nucleotide sequence ID" value="NZ_FOBB01000010.1"/>
</dbReference>
<gene>
    <name evidence="3" type="ORF">SAMN04488505_11055</name>
</gene>
<dbReference type="PANTHER" id="PTHR31616">
    <property type="entry name" value="TREHALASE"/>
    <property type="match status" value="1"/>
</dbReference>
<proteinExistence type="predicted"/>
<feature type="domain" description="Trehalase-like N-terminal" evidence="2">
    <location>
        <begin position="9"/>
        <end position="183"/>
    </location>
</feature>
<dbReference type="GO" id="GO:0004553">
    <property type="term" value="F:hydrolase activity, hydrolyzing O-glycosyl compounds"/>
    <property type="evidence" value="ECO:0007669"/>
    <property type="project" value="TreeGrafter"/>
</dbReference>
<name>A0A1H8G6Q2_9BACT</name>